<comment type="caution">
    <text evidence="3">The sequence shown here is derived from an EMBL/GenBank/DDBJ whole genome shotgun (WGS) entry which is preliminary data.</text>
</comment>
<dbReference type="SMART" id="SM00282">
    <property type="entry name" value="LamG"/>
    <property type="match status" value="1"/>
</dbReference>
<dbReference type="InterPro" id="IPR001791">
    <property type="entry name" value="Laminin_G"/>
</dbReference>
<dbReference type="Pfam" id="PF00652">
    <property type="entry name" value="Ricin_B_lectin"/>
    <property type="match status" value="1"/>
</dbReference>
<dbReference type="EMBL" id="BAABHK010000010">
    <property type="protein sequence ID" value="GAA4632446.1"/>
    <property type="molecule type" value="Genomic_DNA"/>
</dbReference>
<dbReference type="InterPro" id="IPR035992">
    <property type="entry name" value="Ricin_B-like_lectins"/>
</dbReference>
<sequence>MRIRSARSRRPGPRPRMLLPVMAFNSIASRHRRLFVALVVTVALAVIPSAITHPAVAGRSGARQTASAGRAVTPDEQARRASVRAKATGKPVPVEALTTATSTTTASPRGTFVLTQTLQPTRVKQGGRWVGLDATLHRNGDGTVSPNATTSRLVISGGGSGPLATMSDGGVRLSLSWPTALPKPTLHGAVASYAGVLPGVDLVVTATPQGGFSHILVVKTKAAAANPALSHLALRAHGDGLSVSADSRGALTASTGARGMPIFAAKPAIMWDSATNAPATKTPTAPAPDLPEAAGVPEPGEAAHTMAVKTTVQPIARTTPKTATRSAQRMSGTDTTISLTPDAGLLTAASTKFPLYIDPTWNPLPAGGSRQAWASVSNALDDTEYDNSYDPNANVLQVGYVDGFKARSFIRFSVSSKLKDATIYSSDVKFTVDNDGDEFCHASTETDLWWTDGISKSISWSNQPSWKSKIDSASADNCPNHSIRFDATSFMQAHGTSGIGSVTFGLRAPDETTASQWEEFYSGKDEATMSTEYDHAPGLGRIPSTSPGGLCQTGKPSAMTIGNDDINFSVVPNDPDGQNLGTEFVIKNYGGSVVYDSGNPDTMDGTYSNTPVTVPIYRDTIQKKWHSDGATKAYAYSWYVVTSDGKLHSPGSGPGTSANPCNFTYDPTAPASPGVMAPTGTLTLGQQATVTVAPCKDALADPPAACTGTAPTRYVYQVNETTPQSVTATGSTQTLTITLHHVGPNVITVSGLSSGGNPSLVVGSATFWVDPPSTPYVDGDIDGDKAPDFFTNSTGDAGLWLATSNGQGTLNTPTNIGALGTGLSGAGSPTDWNGAQILHGDFTGNHVQDLVAYYPSGASAGNAMLLFGTGDTTPLSPYVDGQQEIAAPHLADTSINSDGDNPTQLVAAGNASLQNNPAPDMIAIAGNSTDGYELDVDTSTNGVFGDYRFAAPLAGKKQTPDGSGWDNYTLATAQPNGQTVLFALNKGTGVLYESTNPNQDPAAPIGSPASTWTTLSVPWTPTSVPQLTSADVNPSGQLELWTQTGSGSSATAAAYTLSSTSLTEEASTGLFGSTHQWPLTDGNNATSAVDISGGTPAQLSATGTSWDTDPFLKRPIIGLDGSSGYLRLPDGLIQASTTLAVTLSFQAQPHTTGILFSTGHDVPSALNTGTMPVMYIGTDERLYAQFWNGYVRPMISPERVDDGQWHTVTLTADGNAQSLFLDDNLRIGMAGSPTVNNEDPENFVGAGVFPANNSSKTWVNAPGTTTKDRASYFTGEIANVLYYTKYLKPHDMPYNKPKAITGTITSQLSSGLCIDNKNSGTTDGNAIQIYTCNGSGAQQWTITPDTDDELNSTIVDGKCLAASGTSTSNGTPIILWKCIPTDPAQKWHIESDGQLWNPNSGKCLAIPGSSTTPGTQLVLWTCDYGDEQNWHTP</sequence>
<dbReference type="SUPFAM" id="SSF50370">
    <property type="entry name" value="Ricin B-like lectins"/>
    <property type="match status" value="1"/>
</dbReference>
<feature type="domain" description="Laminin G" evidence="2">
    <location>
        <begin position="1115"/>
        <end position="1313"/>
    </location>
</feature>
<reference evidence="4" key="1">
    <citation type="journal article" date="2019" name="Int. J. Syst. Evol. Microbiol.">
        <title>The Global Catalogue of Microorganisms (GCM) 10K type strain sequencing project: providing services to taxonomists for standard genome sequencing and annotation.</title>
        <authorList>
            <consortium name="The Broad Institute Genomics Platform"/>
            <consortium name="The Broad Institute Genome Sequencing Center for Infectious Disease"/>
            <person name="Wu L."/>
            <person name="Ma J."/>
        </authorList>
    </citation>
    <scope>NUCLEOTIDE SEQUENCE [LARGE SCALE GENOMIC DNA]</scope>
    <source>
        <strain evidence="4">JCM 17939</strain>
    </source>
</reference>
<dbReference type="SMART" id="SM00458">
    <property type="entry name" value="RICIN"/>
    <property type="match status" value="1"/>
</dbReference>
<feature type="region of interest" description="Disordered" evidence="1">
    <location>
        <begin position="276"/>
        <end position="298"/>
    </location>
</feature>
<name>A0ABP8UHP1_9ACTN</name>
<dbReference type="CDD" id="cd23451">
    <property type="entry name" value="beta-trefoil_Ricin_laminarinase"/>
    <property type="match status" value="1"/>
</dbReference>
<proteinExistence type="predicted"/>
<protein>
    <recommendedName>
        <fullName evidence="2">Laminin G domain-containing protein</fullName>
    </recommendedName>
</protein>
<dbReference type="SUPFAM" id="SSF49899">
    <property type="entry name" value="Concanavalin A-like lectins/glucanases"/>
    <property type="match status" value="1"/>
</dbReference>
<dbReference type="Proteomes" id="UP001501442">
    <property type="component" value="Unassembled WGS sequence"/>
</dbReference>
<organism evidence="3 4">
    <name type="scientific">Actinoallomurus vinaceus</name>
    <dbReference type="NCBI Taxonomy" id="1080074"/>
    <lineage>
        <taxon>Bacteria</taxon>
        <taxon>Bacillati</taxon>
        <taxon>Actinomycetota</taxon>
        <taxon>Actinomycetes</taxon>
        <taxon>Streptosporangiales</taxon>
        <taxon>Thermomonosporaceae</taxon>
        <taxon>Actinoallomurus</taxon>
    </lineage>
</organism>
<dbReference type="PROSITE" id="PS50025">
    <property type="entry name" value="LAM_G_DOMAIN"/>
    <property type="match status" value="1"/>
</dbReference>
<dbReference type="PROSITE" id="PS50231">
    <property type="entry name" value="RICIN_B_LECTIN"/>
    <property type="match status" value="1"/>
</dbReference>
<evidence type="ECO:0000259" key="2">
    <source>
        <dbReference type="PROSITE" id="PS50025"/>
    </source>
</evidence>
<dbReference type="Pfam" id="PF13385">
    <property type="entry name" value="Laminin_G_3"/>
    <property type="match status" value="1"/>
</dbReference>
<feature type="region of interest" description="Disordered" evidence="1">
    <location>
        <begin position="310"/>
        <end position="338"/>
    </location>
</feature>
<dbReference type="InterPro" id="IPR013320">
    <property type="entry name" value="ConA-like_dom_sf"/>
</dbReference>
<evidence type="ECO:0000256" key="1">
    <source>
        <dbReference type="SAM" id="MobiDB-lite"/>
    </source>
</evidence>
<evidence type="ECO:0000313" key="4">
    <source>
        <dbReference type="Proteomes" id="UP001501442"/>
    </source>
</evidence>
<feature type="compositionally biased region" description="Polar residues" evidence="1">
    <location>
        <begin position="319"/>
        <end position="338"/>
    </location>
</feature>
<dbReference type="Gene3D" id="2.60.120.200">
    <property type="match status" value="1"/>
</dbReference>
<accession>A0ABP8UHP1</accession>
<evidence type="ECO:0000313" key="3">
    <source>
        <dbReference type="EMBL" id="GAA4632446.1"/>
    </source>
</evidence>
<feature type="region of interest" description="Disordered" evidence="1">
    <location>
        <begin position="56"/>
        <end position="91"/>
    </location>
</feature>
<gene>
    <name evidence="3" type="ORF">GCM10023196_065930</name>
</gene>
<keyword evidence="4" id="KW-1185">Reference proteome</keyword>
<dbReference type="CDD" id="cd00110">
    <property type="entry name" value="LamG"/>
    <property type="match status" value="1"/>
</dbReference>
<dbReference type="InterPro" id="IPR000772">
    <property type="entry name" value="Ricin_B_lectin"/>
</dbReference>
<dbReference type="Gene3D" id="2.80.10.50">
    <property type="match status" value="1"/>
</dbReference>